<dbReference type="FunFam" id="1.25.10.10:FF:000632">
    <property type="entry name" value="Pumilio domain-containing protein"/>
    <property type="match status" value="1"/>
</dbReference>
<reference evidence="6 7" key="1">
    <citation type="journal article" date="2003" name="PLoS Biol.">
        <title>The genome sequence of Caenorhabditis briggsae: a platform for comparative genomics.</title>
        <authorList>
            <person name="Stein L.D."/>
            <person name="Bao Z."/>
            <person name="Blasiar D."/>
            <person name="Blumenthal T."/>
            <person name="Brent M.R."/>
            <person name="Chen N."/>
            <person name="Chinwalla A."/>
            <person name="Clarke L."/>
            <person name="Clee C."/>
            <person name="Coghlan A."/>
            <person name="Coulson A."/>
            <person name="D'Eustachio P."/>
            <person name="Fitch D.H."/>
            <person name="Fulton L.A."/>
            <person name="Fulton R.E."/>
            <person name="Griffiths-Jones S."/>
            <person name="Harris T.W."/>
            <person name="Hillier L.W."/>
            <person name="Kamath R."/>
            <person name="Kuwabara P.E."/>
            <person name="Mardis E.R."/>
            <person name="Marra M.A."/>
            <person name="Miner T.L."/>
            <person name="Minx P."/>
            <person name="Mullikin J.C."/>
            <person name="Plumb R.W."/>
            <person name="Rogers J."/>
            <person name="Schein J.E."/>
            <person name="Sohrmann M."/>
            <person name="Spieth J."/>
            <person name="Stajich J.E."/>
            <person name="Wei C."/>
            <person name="Willey D."/>
            <person name="Wilson R.K."/>
            <person name="Durbin R."/>
            <person name="Waterston R.H."/>
        </authorList>
    </citation>
    <scope>NUCLEOTIDE SEQUENCE [LARGE SCALE GENOMIC DNA]</scope>
    <source>
        <strain evidence="6 7">AF16</strain>
    </source>
</reference>
<dbReference type="AlphaFoldDB" id="A8XHU8"/>
<dbReference type="SUPFAM" id="SSF48371">
    <property type="entry name" value="ARM repeat"/>
    <property type="match status" value="1"/>
</dbReference>
<organism evidence="6 7">
    <name type="scientific">Caenorhabditis briggsae</name>
    <dbReference type="NCBI Taxonomy" id="6238"/>
    <lineage>
        <taxon>Eukaryota</taxon>
        <taxon>Metazoa</taxon>
        <taxon>Ecdysozoa</taxon>
        <taxon>Nematoda</taxon>
        <taxon>Chromadorea</taxon>
        <taxon>Rhabditida</taxon>
        <taxon>Rhabditina</taxon>
        <taxon>Rhabditomorpha</taxon>
        <taxon>Rhabditoidea</taxon>
        <taxon>Rhabditidae</taxon>
        <taxon>Peloderinae</taxon>
        <taxon>Caenorhabditis</taxon>
    </lineage>
</organism>
<sequence>MVKIEDKKKKFKGKKKVKSVLEKKAKGLKLNKIDRKRIVKVCIFVKRQAFLNQNFQIEEKAALKSQVNKAVKEALEKQVKSTSIFDNDGTRDSLCSESSFGSQPAPKKKSKKVLFSGELEHVKVFDKRVHDLQIKPSEASPGRGILRSPLDKKAKKLPKSVKVVAEEQEVSAPPKKKLKVSAKKVTVSEPAEEEDNLESVDEQTGADESLIDVPKLKRKRPLVVTKSVKEQLLNMPRQERKRFLKELKKKRKPEGERAHKCKILWEKIRMGKTPKAEKDEAIHELYGLVKGHAAKLIYSHDTSRVIECLVATEREGIINNCKFFFKFLDKIILFSLIVFNELTPEIVRMSKNVYSKFFVKKMLKNGTKEQRDLIITAFRGHAPTLLRIKHAAEVLEYAYNDFANAHQRNDIITEFYGKEFIIFREDKIRPLSEILAEKPEKKAVIMKHLDEVIGAVNEKETLRLSILHKLMLDFFENCDEEKKTNLLDSLKDKIPEFIHTPDGAKLAIKLIWFAPVKERKLIVKNFKDLSVKAAMEHYGHRVLLALFDTVDDTVLLNKVIVSELANEMKKLIEDDWGEKVIHYLVHPRDGRGIDKREIEFLSEGDSNPHSKKTQKDRYGQLYAGITENLYPYLAANFEELVFEANKSKFVAACLETTSKFDLFDRQVPSDGRKACNQALVELAKKDFVPMDQEGFHIIEHQSGNFVLMAIMRCDTALPEDERVSVALAEGLTKQQLGGWVTCNRGCHVLLKMLQVGGPKVVEKLKASISRKHLDGYSSKGANLLKAQLDGKSTKH</sequence>
<feature type="region of interest" description="Disordered" evidence="4">
    <location>
        <begin position="166"/>
        <end position="205"/>
    </location>
</feature>
<dbReference type="STRING" id="6238.A8XHU8"/>
<dbReference type="PROSITE" id="PS50302">
    <property type="entry name" value="PUM"/>
    <property type="match status" value="1"/>
</dbReference>
<evidence type="ECO:0000256" key="3">
    <source>
        <dbReference type="PROSITE-ProRule" id="PRU00317"/>
    </source>
</evidence>
<dbReference type="FunCoup" id="A8XHU8">
    <property type="interactions" value="2173"/>
</dbReference>
<dbReference type="Proteomes" id="UP000008549">
    <property type="component" value="Unassembled WGS sequence"/>
</dbReference>
<dbReference type="EMBL" id="HE600919">
    <property type="protein sequence ID" value="CAP32214.2"/>
    <property type="molecule type" value="Genomic_DNA"/>
</dbReference>
<dbReference type="InterPro" id="IPR016024">
    <property type="entry name" value="ARM-type_fold"/>
</dbReference>
<dbReference type="FunFam" id="1.25.10.10:FF:001052">
    <property type="entry name" value="Pumilio domain-containing protein 12"/>
    <property type="match status" value="1"/>
</dbReference>
<dbReference type="InterPro" id="IPR012959">
    <property type="entry name" value="CPL_dom"/>
</dbReference>
<dbReference type="GO" id="GO:0006417">
    <property type="term" value="P:regulation of translation"/>
    <property type="evidence" value="ECO:0000318"/>
    <property type="project" value="GO_Central"/>
</dbReference>
<dbReference type="GO" id="GO:0005730">
    <property type="term" value="C:nucleolus"/>
    <property type="evidence" value="ECO:0000318"/>
    <property type="project" value="GO_Central"/>
</dbReference>
<dbReference type="InterPro" id="IPR001313">
    <property type="entry name" value="Pumilio_RNA-bd_rpt"/>
</dbReference>
<gene>
    <name evidence="8" type="primary">puf-12</name>
    <name evidence="6" type="synonym">Cbr-puf-12</name>
    <name evidence="8" type="ORF">CBG13400</name>
    <name evidence="6" type="ORF">CBG_13400</name>
</gene>
<keyword evidence="1" id="KW-0677">Repeat</keyword>
<evidence type="ECO:0000313" key="8">
    <source>
        <dbReference type="WormBase" id="CBG13400"/>
    </source>
</evidence>
<dbReference type="InterPro" id="IPR033133">
    <property type="entry name" value="PUM-HD"/>
</dbReference>
<evidence type="ECO:0000313" key="6">
    <source>
        <dbReference type="EMBL" id="CAP32214.2"/>
    </source>
</evidence>
<dbReference type="HOGENOM" id="CLU_013994_0_1_1"/>
<dbReference type="GO" id="GO:0003729">
    <property type="term" value="F:mRNA binding"/>
    <property type="evidence" value="ECO:0000318"/>
    <property type="project" value="GO_Central"/>
</dbReference>
<evidence type="ECO:0000256" key="1">
    <source>
        <dbReference type="ARBA" id="ARBA00022737"/>
    </source>
</evidence>
<protein>
    <submittedName>
        <fullName evidence="6">Protein CBR-PUF-12</fullName>
    </submittedName>
</protein>
<dbReference type="WormBase" id="CBG13400">
    <property type="protein sequence ID" value="CBP40102"/>
    <property type="gene ID" value="WBGene00034174"/>
    <property type="gene designation" value="Cbr-puf-12"/>
</dbReference>
<dbReference type="eggNOG" id="KOG2050">
    <property type="taxonomic scope" value="Eukaryota"/>
</dbReference>
<keyword evidence="7" id="KW-1185">Reference proteome</keyword>
<proteinExistence type="predicted"/>
<evidence type="ECO:0000256" key="4">
    <source>
        <dbReference type="SAM" id="MobiDB-lite"/>
    </source>
</evidence>
<evidence type="ECO:0000256" key="2">
    <source>
        <dbReference type="ARBA" id="ARBA00022884"/>
    </source>
</evidence>
<feature type="repeat" description="Pumilio" evidence="3">
    <location>
        <begin position="341"/>
        <end position="376"/>
    </location>
</feature>
<dbReference type="InterPro" id="IPR040059">
    <property type="entry name" value="PUM3"/>
</dbReference>
<dbReference type="PANTHER" id="PTHR13389:SF0">
    <property type="entry name" value="PUMILIO HOMOLOG 3"/>
    <property type="match status" value="1"/>
</dbReference>
<dbReference type="Gene3D" id="1.25.10.10">
    <property type="entry name" value="Leucine-rich Repeat Variant"/>
    <property type="match status" value="2"/>
</dbReference>
<feature type="compositionally biased region" description="Acidic residues" evidence="4">
    <location>
        <begin position="190"/>
        <end position="205"/>
    </location>
</feature>
<reference evidence="6 7" key="2">
    <citation type="journal article" date="2011" name="PLoS Genet.">
        <title>Caenorhabditis briggsae recombinant inbred line genotypes reveal inter-strain incompatibility and the evolution of recombination.</title>
        <authorList>
            <person name="Ross J.A."/>
            <person name="Koboldt D.C."/>
            <person name="Staisch J.E."/>
            <person name="Chamberlin H.M."/>
            <person name="Gupta B.P."/>
            <person name="Miller R.D."/>
            <person name="Baird S.E."/>
            <person name="Haag E.S."/>
        </authorList>
    </citation>
    <scope>NUCLEOTIDE SEQUENCE [LARGE SCALE GENOMIC DNA]</scope>
    <source>
        <strain evidence="6 7">AF16</strain>
    </source>
</reference>
<dbReference type="Pfam" id="PF08144">
    <property type="entry name" value="CPL"/>
    <property type="match status" value="1"/>
</dbReference>
<name>A8XHU8_CAEBR</name>
<dbReference type="SMART" id="SM00025">
    <property type="entry name" value="Pumilio"/>
    <property type="match status" value="4"/>
</dbReference>
<dbReference type="InParanoid" id="A8XHU8"/>
<dbReference type="PANTHER" id="PTHR13389">
    <property type="entry name" value="PUMILIO HOMOLOG 3"/>
    <property type="match status" value="1"/>
</dbReference>
<evidence type="ECO:0000313" key="7">
    <source>
        <dbReference type="Proteomes" id="UP000008549"/>
    </source>
</evidence>
<dbReference type="OMA" id="RCRRTEN"/>
<dbReference type="PROSITE" id="PS50303">
    <property type="entry name" value="PUM_HD"/>
    <property type="match status" value="1"/>
</dbReference>
<evidence type="ECO:0000259" key="5">
    <source>
        <dbReference type="PROSITE" id="PS50303"/>
    </source>
</evidence>
<keyword evidence="2" id="KW-0694">RNA-binding</keyword>
<feature type="domain" description="PUM-HD" evidence="5">
    <location>
        <begin position="259"/>
        <end position="630"/>
    </location>
</feature>
<dbReference type="InterPro" id="IPR011989">
    <property type="entry name" value="ARM-like"/>
</dbReference>
<accession>A8XHU8</accession>